<evidence type="ECO:0000256" key="1">
    <source>
        <dbReference type="SAM" id="Phobius"/>
    </source>
</evidence>
<keyword evidence="1" id="KW-1133">Transmembrane helix</keyword>
<dbReference type="CDD" id="cd04186">
    <property type="entry name" value="GT_2_like_c"/>
    <property type="match status" value="1"/>
</dbReference>
<keyword evidence="4" id="KW-1185">Reference proteome</keyword>
<dbReference type="Pfam" id="PF00535">
    <property type="entry name" value="Glycos_transf_2"/>
    <property type="match status" value="1"/>
</dbReference>
<reference evidence="3 4" key="1">
    <citation type="submission" date="2012-02" db="EMBL/GenBank/DDBJ databases">
        <title>The Genome Sequence of Bacteroides nordii CL02T12C05.</title>
        <authorList>
            <consortium name="The Broad Institute Genome Sequencing Platform"/>
            <person name="Earl A."/>
            <person name="Ward D."/>
            <person name="Feldgarden M."/>
            <person name="Gevers D."/>
            <person name="Zitomersky N.L."/>
            <person name="Coyne M.J."/>
            <person name="Comstock L.E."/>
            <person name="Young S.K."/>
            <person name="Zeng Q."/>
            <person name="Gargeya S."/>
            <person name="Fitzgerald M."/>
            <person name="Haas B."/>
            <person name="Abouelleil A."/>
            <person name="Alvarado L."/>
            <person name="Arachchi H.M."/>
            <person name="Berlin A."/>
            <person name="Chapman S.B."/>
            <person name="Gearin G."/>
            <person name="Goldberg J."/>
            <person name="Griggs A."/>
            <person name="Gujja S."/>
            <person name="Hansen M."/>
            <person name="Heiman D."/>
            <person name="Howarth C."/>
            <person name="Larimer J."/>
            <person name="Lui A."/>
            <person name="MacDonald P.J.P."/>
            <person name="McCowen C."/>
            <person name="Montmayeur A."/>
            <person name="Murphy C."/>
            <person name="Neiman D."/>
            <person name="Pearson M."/>
            <person name="Priest M."/>
            <person name="Roberts A."/>
            <person name="Saif S."/>
            <person name="Shea T."/>
            <person name="Sisk P."/>
            <person name="Stolte C."/>
            <person name="Sykes S."/>
            <person name="Wortman J."/>
            <person name="Nusbaum C."/>
            <person name="Birren B."/>
        </authorList>
    </citation>
    <scope>NUCLEOTIDE SEQUENCE [LARGE SCALE GENOMIC DNA]</scope>
    <source>
        <strain evidence="3 4">CL02T12C05</strain>
    </source>
</reference>
<dbReference type="InterPro" id="IPR001173">
    <property type="entry name" value="Glyco_trans_2-like"/>
</dbReference>
<evidence type="ECO:0000313" key="3">
    <source>
        <dbReference type="EMBL" id="EIY46086.1"/>
    </source>
</evidence>
<dbReference type="PATRIC" id="fig|997884.3.peg.3640"/>
<dbReference type="AlphaFoldDB" id="I9RSP4"/>
<keyword evidence="1" id="KW-0812">Transmembrane</keyword>
<feature type="domain" description="Glycosyltransferase 2-like" evidence="2">
    <location>
        <begin position="4"/>
        <end position="132"/>
    </location>
</feature>
<dbReference type="InterPro" id="IPR029044">
    <property type="entry name" value="Nucleotide-diphossugar_trans"/>
</dbReference>
<organism evidence="3 4">
    <name type="scientific">Bacteroides nordii CL02T12C05</name>
    <dbReference type="NCBI Taxonomy" id="997884"/>
    <lineage>
        <taxon>Bacteria</taxon>
        <taxon>Pseudomonadati</taxon>
        <taxon>Bacteroidota</taxon>
        <taxon>Bacteroidia</taxon>
        <taxon>Bacteroidales</taxon>
        <taxon>Bacteroidaceae</taxon>
        <taxon>Bacteroides</taxon>
    </lineage>
</organism>
<dbReference type="Proteomes" id="UP000003089">
    <property type="component" value="Unassembled WGS sequence"/>
</dbReference>
<dbReference type="PANTHER" id="PTHR43179:SF7">
    <property type="entry name" value="RHAMNOSYLTRANSFERASE WBBL"/>
    <property type="match status" value="1"/>
</dbReference>
<dbReference type="HOGENOM" id="CLU_023845_0_3_10"/>
<evidence type="ECO:0000313" key="4">
    <source>
        <dbReference type="Proteomes" id="UP000003089"/>
    </source>
</evidence>
<dbReference type="SUPFAM" id="SSF53448">
    <property type="entry name" value="Nucleotide-diphospho-sugar transferases"/>
    <property type="match status" value="1"/>
</dbReference>
<accession>I9RSP4</accession>
<comment type="caution">
    <text evidence="3">The sequence shown here is derived from an EMBL/GenBank/DDBJ whole genome shotgun (WGS) entry which is preliminary data.</text>
</comment>
<dbReference type="Gene3D" id="3.90.550.10">
    <property type="entry name" value="Spore Coat Polysaccharide Biosynthesis Protein SpsA, Chain A"/>
    <property type="match status" value="1"/>
</dbReference>
<dbReference type="eggNOG" id="COG1216">
    <property type="taxonomic scope" value="Bacteria"/>
</dbReference>
<gene>
    <name evidence="3" type="ORF">HMPREF1068_03553</name>
</gene>
<protein>
    <recommendedName>
        <fullName evidence="2">Glycosyltransferase 2-like domain-containing protein</fullName>
    </recommendedName>
</protein>
<dbReference type="EMBL" id="AGXS01000024">
    <property type="protein sequence ID" value="EIY46086.1"/>
    <property type="molecule type" value="Genomic_DNA"/>
</dbReference>
<keyword evidence="1" id="KW-0472">Membrane</keyword>
<proteinExistence type="predicted"/>
<evidence type="ECO:0000259" key="2">
    <source>
        <dbReference type="Pfam" id="PF00535"/>
    </source>
</evidence>
<dbReference type="RefSeq" id="WP_002561536.1">
    <property type="nucleotide sequence ID" value="NZ_JH724315.1"/>
</dbReference>
<name>I9RSP4_9BACE</name>
<sequence>MDVSVIIVNYNTCDLLKQCIQSIISNTREVVYEIIVIDNDSHDESCQMLKNDFPIVKLIRSNINLGFGKANNLGIKQASGKYLFFLNSDTILCNNAIKNFFEFSISYTDKLGAVGTILKDNNGNNIHSYGKFITIKSELKNVLTKYSKIFGVKNNTDYLYPPAIKESKEVDYITGADLFIPYKVYQELEGFDPMFFMYCEEVDWQYRMAINGYKRLIISEPEIIHLEGGSDPSQSSAWSFNRMKNIFTSKLYYIKKHNKYSAYICFRFFYLGLWIPLILLRKDLFTNKLKLIQLLFTKNI</sequence>
<dbReference type="STRING" id="997884.HMPREF1068_03553"/>
<feature type="transmembrane region" description="Helical" evidence="1">
    <location>
        <begin position="260"/>
        <end position="280"/>
    </location>
</feature>
<dbReference type="PANTHER" id="PTHR43179">
    <property type="entry name" value="RHAMNOSYLTRANSFERASE WBBL"/>
    <property type="match status" value="1"/>
</dbReference>